<evidence type="ECO:0000313" key="2">
    <source>
        <dbReference type="Proteomes" id="UP001551675"/>
    </source>
</evidence>
<gene>
    <name evidence="1" type="ORF">AB0I59_15735</name>
</gene>
<dbReference type="InterPro" id="IPR029032">
    <property type="entry name" value="AhpD-like"/>
</dbReference>
<accession>A0ABV3GEN5</accession>
<dbReference type="InterPro" id="IPR023982">
    <property type="entry name" value="CHP04029_CMD-like"/>
</dbReference>
<dbReference type="Proteomes" id="UP001551675">
    <property type="component" value="Unassembled WGS sequence"/>
</dbReference>
<protein>
    <submittedName>
        <fullName evidence="1">CMD domain protein</fullName>
    </submittedName>
</protein>
<proteinExistence type="predicted"/>
<sequence>MTADTSADVSAGTTTDPTVDVIDTLAGIRPGSRLDLLRDRRPEAREHAQRAYEALFAPDSEQEVTLVERVALAAFVAGLHQDPAVARHYADRLAEHAPDLRTTIEREIEASRTVGPYGVYDEPSLAQESLIGPAYRAGRREALGERLAAALDHAHLLVFRPRESSRDALKRLLDAGWTTTGVVTISQLVAFLTFQVRVVAGLRLLGADR</sequence>
<dbReference type="EMBL" id="JBFALK010000007">
    <property type="protein sequence ID" value="MEV0970090.1"/>
    <property type="molecule type" value="Genomic_DNA"/>
</dbReference>
<organism evidence="1 2">
    <name type="scientific">Microtetraspora glauca</name>
    <dbReference type="NCBI Taxonomy" id="1996"/>
    <lineage>
        <taxon>Bacteria</taxon>
        <taxon>Bacillati</taxon>
        <taxon>Actinomycetota</taxon>
        <taxon>Actinomycetes</taxon>
        <taxon>Streptosporangiales</taxon>
        <taxon>Streptosporangiaceae</taxon>
        <taxon>Microtetraspora</taxon>
    </lineage>
</organism>
<dbReference type="SUPFAM" id="SSF69118">
    <property type="entry name" value="AhpD-like"/>
    <property type="match status" value="1"/>
</dbReference>
<name>A0ABV3GEN5_MICGL</name>
<comment type="caution">
    <text evidence="1">The sequence shown here is derived from an EMBL/GenBank/DDBJ whole genome shotgun (WGS) entry which is preliminary data.</text>
</comment>
<dbReference type="Gene3D" id="1.20.1290.10">
    <property type="entry name" value="AhpD-like"/>
    <property type="match status" value="1"/>
</dbReference>
<keyword evidence="2" id="KW-1185">Reference proteome</keyword>
<dbReference type="RefSeq" id="WP_358133291.1">
    <property type="nucleotide sequence ID" value="NZ_JBFALK010000007.1"/>
</dbReference>
<dbReference type="NCBIfam" id="TIGR04029">
    <property type="entry name" value="CMD_Avi_7170"/>
    <property type="match status" value="1"/>
</dbReference>
<evidence type="ECO:0000313" key="1">
    <source>
        <dbReference type="EMBL" id="MEV0970090.1"/>
    </source>
</evidence>
<reference evidence="1 2" key="1">
    <citation type="submission" date="2024-06" db="EMBL/GenBank/DDBJ databases">
        <title>The Natural Products Discovery Center: Release of the First 8490 Sequenced Strains for Exploring Actinobacteria Biosynthetic Diversity.</title>
        <authorList>
            <person name="Kalkreuter E."/>
            <person name="Kautsar S.A."/>
            <person name="Yang D."/>
            <person name="Bader C.D."/>
            <person name="Teijaro C.N."/>
            <person name="Fluegel L."/>
            <person name="Davis C.M."/>
            <person name="Simpson J.R."/>
            <person name="Lauterbach L."/>
            <person name="Steele A.D."/>
            <person name="Gui C."/>
            <person name="Meng S."/>
            <person name="Li G."/>
            <person name="Viehrig K."/>
            <person name="Ye F."/>
            <person name="Su P."/>
            <person name="Kiefer A.F."/>
            <person name="Nichols A."/>
            <person name="Cepeda A.J."/>
            <person name="Yan W."/>
            <person name="Fan B."/>
            <person name="Jiang Y."/>
            <person name="Adhikari A."/>
            <person name="Zheng C.-J."/>
            <person name="Schuster L."/>
            <person name="Cowan T.M."/>
            <person name="Smanski M.J."/>
            <person name="Chevrette M.G."/>
            <person name="De Carvalho L.P.S."/>
            <person name="Shen B."/>
        </authorList>
    </citation>
    <scope>NUCLEOTIDE SEQUENCE [LARGE SCALE GENOMIC DNA]</scope>
    <source>
        <strain evidence="1 2">NPDC050100</strain>
    </source>
</reference>